<dbReference type="EMBL" id="SMKW01000066">
    <property type="protein sequence ID" value="TDD40839.1"/>
    <property type="molecule type" value="Genomic_DNA"/>
</dbReference>
<dbReference type="AlphaFoldDB" id="A0A4R4YAQ2"/>
<comment type="caution">
    <text evidence="1">The sequence shown here is derived from an EMBL/GenBank/DDBJ whole genome shotgun (WGS) entry which is preliminary data.</text>
</comment>
<accession>A0A4R4YAQ2</accession>
<evidence type="ECO:0000313" key="2">
    <source>
        <dbReference type="EMBL" id="TDD52694.1"/>
    </source>
</evidence>
<gene>
    <name evidence="2" type="ORF">E1288_10780</name>
    <name evidence="1" type="ORF">E1288_34390</name>
</gene>
<proteinExistence type="predicted"/>
<organism evidence="1 3">
    <name type="scientific">Saccharopolyspora elongata</name>
    <dbReference type="NCBI Taxonomy" id="2530387"/>
    <lineage>
        <taxon>Bacteria</taxon>
        <taxon>Bacillati</taxon>
        <taxon>Actinomycetota</taxon>
        <taxon>Actinomycetes</taxon>
        <taxon>Pseudonocardiales</taxon>
        <taxon>Pseudonocardiaceae</taxon>
        <taxon>Saccharopolyspora</taxon>
    </lineage>
</organism>
<name>A0A4R4YAQ2_9PSEU</name>
<sequence>LALHYSAGFRTVGIRERIAQHHGAWRDTVFLERRRACDDN</sequence>
<protein>
    <submittedName>
        <fullName evidence="1">ArsR family transcriptional regulator</fullName>
    </submittedName>
</protein>
<feature type="non-terminal residue" evidence="1">
    <location>
        <position position="1"/>
    </location>
</feature>
<evidence type="ECO:0000313" key="3">
    <source>
        <dbReference type="Proteomes" id="UP000294947"/>
    </source>
</evidence>
<dbReference type="EMBL" id="SMKW01000011">
    <property type="protein sequence ID" value="TDD52694.1"/>
    <property type="molecule type" value="Genomic_DNA"/>
</dbReference>
<dbReference type="Proteomes" id="UP000294947">
    <property type="component" value="Unassembled WGS sequence"/>
</dbReference>
<evidence type="ECO:0000313" key="1">
    <source>
        <dbReference type="EMBL" id="TDD40839.1"/>
    </source>
</evidence>
<keyword evidence="3" id="KW-1185">Reference proteome</keyword>
<reference evidence="1 3" key="1">
    <citation type="submission" date="2019-03" db="EMBL/GenBank/DDBJ databases">
        <title>Draft genome sequences of novel Actinobacteria.</title>
        <authorList>
            <person name="Sahin N."/>
            <person name="Ay H."/>
            <person name="Saygin H."/>
        </authorList>
    </citation>
    <scope>NUCLEOTIDE SEQUENCE [LARGE SCALE GENOMIC DNA]</scope>
    <source>
        <strain evidence="1 3">7K502</strain>
    </source>
</reference>